<proteinExistence type="predicted"/>
<reference evidence="3" key="1">
    <citation type="submission" date="2018-07" db="EMBL/GenBank/DDBJ databases">
        <authorList>
            <person name="Peiro R."/>
            <person name="Begona"/>
            <person name="Cbmso G."/>
            <person name="Lopez M."/>
            <person name="Gonzalez S."/>
        </authorList>
    </citation>
    <scope>NUCLEOTIDE SEQUENCE [LARGE SCALE GENOMIC DNA]</scope>
</reference>
<gene>
    <name evidence="2" type="ORF">RHIZ70_159</name>
</gene>
<keyword evidence="3" id="KW-1185">Reference proteome</keyword>
<dbReference type="Proteomes" id="UP000254764">
    <property type="component" value="Unassembled WGS sequence"/>
</dbReference>
<evidence type="ECO:0000256" key="1">
    <source>
        <dbReference type="SAM" id="MobiDB-lite"/>
    </source>
</evidence>
<name>A0A376A999_9HYPH</name>
<feature type="region of interest" description="Disordered" evidence="1">
    <location>
        <begin position="22"/>
        <end position="44"/>
    </location>
</feature>
<protein>
    <submittedName>
        <fullName evidence="2">Uncharacterized protein</fullName>
    </submittedName>
</protein>
<evidence type="ECO:0000313" key="3">
    <source>
        <dbReference type="Proteomes" id="UP000254764"/>
    </source>
</evidence>
<organism evidence="2 3">
    <name type="scientific">Ciceribacter selenitireducens ATCC BAA-1503</name>
    <dbReference type="NCBI Taxonomy" id="1336235"/>
    <lineage>
        <taxon>Bacteria</taxon>
        <taxon>Pseudomonadati</taxon>
        <taxon>Pseudomonadota</taxon>
        <taxon>Alphaproteobacteria</taxon>
        <taxon>Hyphomicrobiales</taxon>
        <taxon>Rhizobiaceae</taxon>
        <taxon>Ciceribacter</taxon>
    </lineage>
</organism>
<sequence>MRSSLWNGADLLPPSTVAVRCARMHPPGRSPKGRDPMSSLERLR</sequence>
<dbReference type="EMBL" id="UEYP01000011">
    <property type="protein sequence ID" value="SSC64451.1"/>
    <property type="molecule type" value="Genomic_DNA"/>
</dbReference>
<dbReference type="AlphaFoldDB" id="A0A376A999"/>
<evidence type="ECO:0000313" key="2">
    <source>
        <dbReference type="EMBL" id="SSC64451.1"/>
    </source>
</evidence>
<accession>A0A376A999</accession>